<comment type="caution">
    <text evidence="1">The sequence shown here is derived from an EMBL/GenBank/DDBJ whole genome shotgun (WGS) entry which is preliminary data.</text>
</comment>
<proteinExistence type="predicted"/>
<keyword evidence="2" id="KW-1185">Reference proteome</keyword>
<evidence type="ECO:0008006" key="3">
    <source>
        <dbReference type="Google" id="ProtNLM"/>
    </source>
</evidence>
<reference evidence="2" key="1">
    <citation type="journal article" date="2019" name="Int. J. Syst. Evol. Microbiol.">
        <title>The Global Catalogue of Microorganisms (GCM) 10K type strain sequencing project: providing services to taxonomists for standard genome sequencing and annotation.</title>
        <authorList>
            <consortium name="The Broad Institute Genomics Platform"/>
            <consortium name="The Broad Institute Genome Sequencing Center for Infectious Disease"/>
            <person name="Wu L."/>
            <person name="Ma J."/>
        </authorList>
    </citation>
    <scope>NUCLEOTIDE SEQUENCE [LARGE SCALE GENOMIC DNA]</scope>
    <source>
        <strain evidence="2">JCM 17933</strain>
    </source>
</reference>
<dbReference type="EMBL" id="BAABHF010000010">
    <property type="protein sequence ID" value="GAA4486488.1"/>
    <property type="molecule type" value="Genomic_DNA"/>
</dbReference>
<accession>A0ABP8PH50</accession>
<dbReference type="Proteomes" id="UP001500503">
    <property type="component" value="Unassembled WGS sequence"/>
</dbReference>
<sequence>MMTLRKSDQAWYSNFPTLSDSLPKIVPAGEELPRRLRVLMSVALGGARTNAHTRGDVEAHASRERGWTISAIARHLDRGRKTIRAYPGGQRDPAEHP</sequence>
<name>A0ABP8PH50_9ACTN</name>
<organism evidence="1 2">
    <name type="scientific">Actinoallomurus oryzae</name>
    <dbReference type="NCBI Taxonomy" id="502180"/>
    <lineage>
        <taxon>Bacteria</taxon>
        <taxon>Bacillati</taxon>
        <taxon>Actinomycetota</taxon>
        <taxon>Actinomycetes</taxon>
        <taxon>Streptosporangiales</taxon>
        <taxon>Thermomonosporaceae</taxon>
        <taxon>Actinoallomurus</taxon>
    </lineage>
</organism>
<gene>
    <name evidence="1" type="ORF">GCM10023191_012770</name>
</gene>
<evidence type="ECO:0000313" key="2">
    <source>
        <dbReference type="Proteomes" id="UP001500503"/>
    </source>
</evidence>
<evidence type="ECO:0000313" key="1">
    <source>
        <dbReference type="EMBL" id="GAA4486488.1"/>
    </source>
</evidence>
<protein>
    <recommendedName>
        <fullName evidence="3">Helix-turn-helix domain-containing protein</fullName>
    </recommendedName>
</protein>